<dbReference type="InterPro" id="IPR050439">
    <property type="entry name" value="ADAMTS_ADAMTS-like"/>
</dbReference>
<comment type="caution">
    <text evidence="6">The sequence shown here is derived from an EMBL/GenBank/DDBJ whole genome shotgun (WGS) entry which is preliminary data.</text>
</comment>
<dbReference type="AlphaFoldDB" id="A0AAE1F6Q9"/>
<feature type="domain" description="PLAC" evidence="5">
    <location>
        <begin position="164"/>
        <end position="215"/>
    </location>
</feature>
<dbReference type="Pfam" id="PF19030">
    <property type="entry name" value="TSP1_ADAMTS"/>
    <property type="match status" value="2"/>
</dbReference>
<dbReference type="PANTHER" id="PTHR13723">
    <property type="entry name" value="ADAMTS A DISINTEGRIN AND METALLOPROTEASE WITH THROMBOSPONDIN MOTIFS PROTEASE"/>
    <property type="match status" value="1"/>
</dbReference>
<evidence type="ECO:0000313" key="6">
    <source>
        <dbReference type="EMBL" id="KAK3867438.1"/>
    </source>
</evidence>
<dbReference type="GO" id="GO:0030198">
    <property type="term" value="P:extracellular matrix organization"/>
    <property type="evidence" value="ECO:0007669"/>
    <property type="project" value="TreeGrafter"/>
</dbReference>
<dbReference type="PROSITE" id="PS50092">
    <property type="entry name" value="TSP1"/>
    <property type="match status" value="2"/>
</dbReference>
<keyword evidence="2" id="KW-0964">Secreted</keyword>
<dbReference type="Proteomes" id="UP001286313">
    <property type="component" value="Unassembled WGS sequence"/>
</dbReference>
<dbReference type="PROSITE" id="PS50900">
    <property type="entry name" value="PLAC"/>
    <property type="match status" value="1"/>
</dbReference>
<dbReference type="Gene3D" id="2.20.100.10">
    <property type="entry name" value="Thrombospondin type-1 (TSP1) repeat"/>
    <property type="match status" value="2"/>
</dbReference>
<accession>A0AAE1F6Q9</accession>
<evidence type="ECO:0000313" key="7">
    <source>
        <dbReference type="Proteomes" id="UP001286313"/>
    </source>
</evidence>
<feature type="non-terminal residue" evidence="6">
    <location>
        <position position="216"/>
    </location>
</feature>
<dbReference type="InterPro" id="IPR036383">
    <property type="entry name" value="TSP1_rpt_sf"/>
</dbReference>
<dbReference type="InterPro" id="IPR000884">
    <property type="entry name" value="TSP1_rpt"/>
</dbReference>
<proteinExistence type="predicted"/>
<evidence type="ECO:0000256" key="4">
    <source>
        <dbReference type="ARBA" id="ARBA00022737"/>
    </source>
</evidence>
<comment type="subcellular location">
    <subcellularLocation>
        <location evidence="1">Secreted</location>
    </subcellularLocation>
</comment>
<evidence type="ECO:0000259" key="5">
    <source>
        <dbReference type="PROSITE" id="PS50900"/>
    </source>
</evidence>
<dbReference type="GO" id="GO:0031012">
    <property type="term" value="C:extracellular matrix"/>
    <property type="evidence" value="ECO:0007669"/>
    <property type="project" value="TreeGrafter"/>
</dbReference>
<dbReference type="InterPro" id="IPR010909">
    <property type="entry name" value="PLAC"/>
</dbReference>
<gene>
    <name evidence="6" type="ORF">Pcinc_027105</name>
</gene>
<evidence type="ECO:0000256" key="2">
    <source>
        <dbReference type="ARBA" id="ARBA00022525"/>
    </source>
</evidence>
<keyword evidence="3" id="KW-0732">Signal</keyword>
<evidence type="ECO:0000256" key="3">
    <source>
        <dbReference type="ARBA" id="ARBA00022729"/>
    </source>
</evidence>
<dbReference type="GO" id="GO:0004222">
    <property type="term" value="F:metalloendopeptidase activity"/>
    <property type="evidence" value="ECO:0007669"/>
    <property type="project" value="TreeGrafter"/>
</dbReference>
<dbReference type="GO" id="GO:0006508">
    <property type="term" value="P:proteolysis"/>
    <property type="evidence" value="ECO:0007669"/>
    <property type="project" value="TreeGrafter"/>
</dbReference>
<organism evidence="6 7">
    <name type="scientific">Petrolisthes cinctipes</name>
    <name type="common">Flat porcelain crab</name>
    <dbReference type="NCBI Taxonomy" id="88211"/>
    <lineage>
        <taxon>Eukaryota</taxon>
        <taxon>Metazoa</taxon>
        <taxon>Ecdysozoa</taxon>
        <taxon>Arthropoda</taxon>
        <taxon>Crustacea</taxon>
        <taxon>Multicrustacea</taxon>
        <taxon>Malacostraca</taxon>
        <taxon>Eumalacostraca</taxon>
        <taxon>Eucarida</taxon>
        <taxon>Decapoda</taxon>
        <taxon>Pleocyemata</taxon>
        <taxon>Anomura</taxon>
        <taxon>Galatheoidea</taxon>
        <taxon>Porcellanidae</taxon>
        <taxon>Petrolisthes</taxon>
    </lineage>
</organism>
<dbReference type="PANTHER" id="PTHR13723:SF304">
    <property type="entry name" value="A DISINTEGRIN AND METALLOPROTEINASE WITH THROMBOSPONDIN MOTIFS 2-LIKE PROTEIN"/>
    <property type="match status" value="1"/>
</dbReference>
<evidence type="ECO:0000256" key="1">
    <source>
        <dbReference type="ARBA" id="ARBA00004613"/>
    </source>
</evidence>
<dbReference type="GO" id="GO:0005576">
    <property type="term" value="C:extracellular region"/>
    <property type="evidence" value="ECO:0007669"/>
    <property type="project" value="UniProtKB-SubCell"/>
</dbReference>
<keyword evidence="7" id="KW-1185">Reference proteome</keyword>
<name>A0AAE1F6Q9_PETCI</name>
<sequence length="216" mass="23698">IPRYVISGGSKGVNILPHSTHTRISPVWKLDRNTACSVTCGGCEARWITGPWEHCSTTCGPSGVQERGVFCVTLPEAGTGNWTRGISDPEHCRPDPMPDTHRTCLRDPCPGYWRPNGWTQCSRSCGEGMEEREWECVGGGGEDNEVTSYTCSPHPKPHQARVCAGPPCQEEGGEDGAGGDCLRDVSTFCQLPVLHRYCRLPKYRDLCCHTCANVVY</sequence>
<reference evidence="6" key="1">
    <citation type="submission" date="2023-10" db="EMBL/GenBank/DDBJ databases">
        <title>Genome assemblies of two species of porcelain crab, Petrolisthes cinctipes and Petrolisthes manimaculis (Anomura: Porcellanidae).</title>
        <authorList>
            <person name="Angst P."/>
        </authorList>
    </citation>
    <scope>NUCLEOTIDE SEQUENCE</scope>
    <source>
        <strain evidence="6">PB745_01</strain>
        <tissue evidence="6">Gill</tissue>
    </source>
</reference>
<protein>
    <recommendedName>
        <fullName evidence="5">PLAC domain-containing protein</fullName>
    </recommendedName>
</protein>
<dbReference type="EMBL" id="JAWQEG010003199">
    <property type="protein sequence ID" value="KAK3867438.1"/>
    <property type="molecule type" value="Genomic_DNA"/>
</dbReference>
<keyword evidence="4" id="KW-0677">Repeat</keyword>
<dbReference type="SUPFAM" id="SSF82895">
    <property type="entry name" value="TSP-1 type 1 repeat"/>
    <property type="match status" value="2"/>
</dbReference>